<accession>A0A2J6SZH1</accession>
<feature type="signal peptide" evidence="1">
    <location>
        <begin position="1"/>
        <end position="17"/>
    </location>
</feature>
<evidence type="ECO:0000313" key="2">
    <source>
        <dbReference type="EMBL" id="PMD56165.1"/>
    </source>
</evidence>
<dbReference type="AlphaFoldDB" id="A0A2J6SZH1"/>
<protein>
    <submittedName>
        <fullName evidence="2">Uncharacterized protein</fullName>
    </submittedName>
</protein>
<dbReference type="RefSeq" id="XP_024733069.1">
    <property type="nucleotide sequence ID" value="XM_024876789.1"/>
</dbReference>
<evidence type="ECO:0000313" key="3">
    <source>
        <dbReference type="Proteomes" id="UP000235371"/>
    </source>
</evidence>
<dbReference type="InParanoid" id="A0A2J6SZH1"/>
<evidence type="ECO:0000256" key="1">
    <source>
        <dbReference type="SAM" id="SignalP"/>
    </source>
</evidence>
<name>A0A2J6SZH1_9HELO</name>
<dbReference type="OrthoDB" id="3200163at2759"/>
<sequence>MHLLLAIGAPLITHGRGLLSLGLSDGDESIIDDFQNTVEVLVICGKFDLSQQDQYHRTSFQAFTGPSSIFSWLRQQELGPGYSFNANEIMDILWWAAEEDWLYGFELVRQLLPVDSITPELSQARFPTCLWEEGLTLFLMSSFNLVLCFILDRDVATLDYWKNLTTELLTAGADPHPVITYFQGERSYTALLDILLGALSSTYGDLYWPKRGIGSWLGVLQNSGVNLQEYISIEKDMHDKGIGMWFFDIDIEDLLGSENWCMFELLDMKITGNGDSIHFLFDDLWATTPLAAEFWDWIEDEDGLREDFDTSEIPGSWTD</sequence>
<gene>
    <name evidence="2" type="ORF">K444DRAFT_55757</name>
</gene>
<dbReference type="EMBL" id="KZ613848">
    <property type="protein sequence ID" value="PMD56165.1"/>
    <property type="molecule type" value="Genomic_DNA"/>
</dbReference>
<keyword evidence="3" id="KW-1185">Reference proteome</keyword>
<proteinExistence type="predicted"/>
<feature type="chain" id="PRO_5014402879" evidence="1">
    <location>
        <begin position="18"/>
        <end position="319"/>
    </location>
</feature>
<dbReference type="GeneID" id="36584868"/>
<dbReference type="Proteomes" id="UP000235371">
    <property type="component" value="Unassembled WGS sequence"/>
</dbReference>
<keyword evidence="1" id="KW-0732">Signal</keyword>
<organism evidence="2 3">
    <name type="scientific">Hyaloscypha bicolor E</name>
    <dbReference type="NCBI Taxonomy" id="1095630"/>
    <lineage>
        <taxon>Eukaryota</taxon>
        <taxon>Fungi</taxon>
        <taxon>Dikarya</taxon>
        <taxon>Ascomycota</taxon>
        <taxon>Pezizomycotina</taxon>
        <taxon>Leotiomycetes</taxon>
        <taxon>Helotiales</taxon>
        <taxon>Hyaloscyphaceae</taxon>
        <taxon>Hyaloscypha</taxon>
        <taxon>Hyaloscypha bicolor</taxon>
    </lineage>
</organism>
<reference evidence="2 3" key="1">
    <citation type="submission" date="2016-04" db="EMBL/GenBank/DDBJ databases">
        <title>A degradative enzymes factory behind the ericoid mycorrhizal symbiosis.</title>
        <authorList>
            <consortium name="DOE Joint Genome Institute"/>
            <person name="Martino E."/>
            <person name="Morin E."/>
            <person name="Grelet G."/>
            <person name="Kuo A."/>
            <person name="Kohler A."/>
            <person name="Daghino S."/>
            <person name="Barry K."/>
            <person name="Choi C."/>
            <person name="Cichocki N."/>
            <person name="Clum A."/>
            <person name="Copeland A."/>
            <person name="Hainaut M."/>
            <person name="Haridas S."/>
            <person name="Labutti K."/>
            <person name="Lindquist E."/>
            <person name="Lipzen A."/>
            <person name="Khouja H.-R."/>
            <person name="Murat C."/>
            <person name="Ohm R."/>
            <person name="Olson A."/>
            <person name="Spatafora J."/>
            <person name="Veneault-Fourrey C."/>
            <person name="Henrissat B."/>
            <person name="Grigoriev I."/>
            <person name="Martin F."/>
            <person name="Perotto S."/>
        </authorList>
    </citation>
    <scope>NUCLEOTIDE SEQUENCE [LARGE SCALE GENOMIC DNA]</scope>
    <source>
        <strain evidence="2 3">E</strain>
    </source>
</reference>